<proteinExistence type="predicted"/>
<keyword evidence="2" id="KW-1185">Reference proteome</keyword>
<sequence>MALTEFGKAVRKARIDANETLLTMSKKLETTPAFLSGLETGGKKIPKKWVKNISDFFKSRGIDIPNLQALADISNKNVPLDGLSEQHKMLVVGFANSRYTVQELTAISELLTRINKQKEKE</sequence>
<dbReference type="SUPFAM" id="SSF47413">
    <property type="entry name" value="lambda repressor-like DNA-binding domains"/>
    <property type="match status" value="1"/>
</dbReference>
<reference evidence="1 2" key="1">
    <citation type="submission" date="2014-11" db="EMBL/GenBank/DDBJ databases">
        <title>Pan-genome of Gallibacterium spp.</title>
        <authorList>
            <person name="Kudirkiene E."/>
            <person name="Bojesen A.M."/>
        </authorList>
    </citation>
    <scope>NUCLEOTIDE SEQUENCE [LARGE SCALE GENOMIC DNA]</scope>
    <source>
        <strain evidence="1 2">Gerl. 2740/89</strain>
    </source>
</reference>
<dbReference type="Proteomes" id="UP000092594">
    <property type="component" value="Unassembled WGS sequence"/>
</dbReference>
<keyword evidence="1" id="KW-0238">DNA-binding</keyword>
<accession>A0AB36DWJ8</accession>
<gene>
    <name evidence="1" type="ORF">QV05_04900</name>
</gene>
<evidence type="ECO:0000313" key="2">
    <source>
        <dbReference type="Proteomes" id="UP000092594"/>
    </source>
</evidence>
<dbReference type="AlphaFoldDB" id="A0AB36DWJ8"/>
<dbReference type="InterPro" id="IPR010982">
    <property type="entry name" value="Lambda_DNA-bd_dom_sf"/>
</dbReference>
<dbReference type="EMBL" id="JTJQ01000013">
    <property type="protein sequence ID" value="OBX01543.1"/>
    <property type="molecule type" value="Genomic_DNA"/>
</dbReference>
<protein>
    <submittedName>
        <fullName evidence="1">DNA-binding protein</fullName>
    </submittedName>
</protein>
<evidence type="ECO:0000313" key="1">
    <source>
        <dbReference type="EMBL" id="OBX01543.1"/>
    </source>
</evidence>
<dbReference type="RefSeq" id="WP_065230983.1">
    <property type="nucleotide sequence ID" value="NZ_JTJQ01000013.1"/>
</dbReference>
<dbReference type="GO" id="GO:0003677">
    <property type="term" value="F:DNA binding"/>
    <property type="evidence" value="ECO:0007669"/>
    <property type="project" value="UniProtKB-KW"/>
</dbReference>
<name>A0AB36DWJ8_9PAST</name>
<organism evidence="1 2">
    <name type="scientific">Gallibacterium genomosp. 1</name>
    <dbReference type="NCBI Taxonomy" id="155515"/>
    <lineage>
        <taxon>Bacteria</taxon>
        <taxon>Pseudomonadati</taxon>
        <taxon>Pseudomonadota</taxon>
        <taxon>Gammaproteobacteria</taxon>
        <taxon>Pasteurellales</taxon>
        <taxon>Pasteurellaceae</taxon>
        <taxon>Gallibacterium</taxon>
    </lineage>
</organism>
<dbReference type="Gene3D" id="1.10.260.40">
    <property type="entry name" value="lambda repressor-like DNA-binding domains"/>
    <property type="match status" value="1"/>
</dbReference>
<comment type="caution">
    <text evidence="1">The sequence shown here is derived from an EMBL/GenBank/DDBJ whole genome shotgun (WGS) entry which is preliminary data.</text>
</comment>